<dbReference type="InterPro" id="IPR005025">
    <property type="entry name" value="FMN_Rdtase-like_dom"/>
</dbReference>
<dbReference type="InterPro" id="IPR050712">
    <property type="entry name" value="NAD(P)H-dep_reductase"/>
</dbReference>
<gene>
    <name evidence="2" type="primary">azr</name>
    <name evidence="2" type="ORF">Mal64_00470</name>
</gene>
<comment type="caution">
    <text evidence="2">The sequence shown here is derived from an EMBL/GenBank/DDBJ whole genome shotgun (WGS) entry which is preliminary data.</text>
</comment>
<dbReference type="SUPFAM" id="SSF52218">
    <property type="entry name" value="Flavoproteins"/>
    <property type="match status" value="1"/>
</dbReference>
<protein>
    <submittedName>
        <fullName evidence="2">NADPH azoreductase</fullName>
        <ecNumber evidence="2">1.7.1.6</ecNumber>
    </submittedName>
</protein>
<dbReference type="GO" id="GO:0010181">
    <property type="term" value="F:FMN binding"/>
    <property type="evidence" value="ECO:0007669"/>
    <property type="project" value="TreeGrafter"/>
</dbReference>
<dbReference type="InterPro" id="IPR029039">
    <property type="entry name" value="Flavoprotein-like_sf"/>
</dbReference>
<dbReference type="PANTHER" id="PTHR30543">
    <property type="entry name" value="CHROMATE REDUCTASE"/>
    <property type="match status" value="1"/>
</dbReference>
<dbReference type="EMBL" id="SJPQ01000001">
    <property type="protein sequence ID" value="TWT89668.1"/>
    <property type="molecule type" value="Genomic_DNA"/>
</dbReference>
<dbReference type="GO" id="GO:0050446">
    <property type="term" value="F:azobenzene reductase (NADP+) activity"/>
    <property type="evidence" value="ECO:0007669"/>
    <property type="project" value="UniProtKB-EC"/>
</dbReference>
<dbReference type="AlphaFoldDB" id="A0A5C5ZRI5"/>
<reference evidence="2 3" key="1">
    <citation type="submission" date="2019-02" db="EMBL/GenBank/DDBJ databases">
        <title>Deep-cultivation of Planctomycetes and their phenomic and genomic characterization uncovers novel biology.</title>
        <authorList>
            <person name="Wiegand S."/>
            <person name="Jogler M."/>
            <person name="Boedeker C."/>
            <person name="Pinto D."/>
            <person name="Vollmers J."/>
            <person name="Rivas-Marin E."/>
            <person name="Kohn T."/>
            <person name="Peeters S.H."/>
            <person name="Heuer A."/>
            <person name="Rast P."/>
            <person name="Oberbeckmann S."/>
            <person name="Bunk B."/>
            <person name="Jeske O."/>
            <person name="Meyerdierks A."/>
            <person name="Storesund J.E."/>
            <person name="Kallscheuer N."/>
            <person name="Luecker S."/>
            <person name="Lage O.M."/>
            <person name="Pohl T."/>
            <person name="Merkel B.J."/>
            <person name="Hornburger P."/>
            <person name="Mueller R.-W."/>
            <person name="Bruemmer F."/>
            <person name="Labrenz M."/>
            <person name="Spormann A.M."/>
            <person name="Op Den Camp H."/>
            <person name="Overmann J."/>
            <person name="Amann R."/>
            <person name="Jetten M.S.M."/>
            <person name="Mascher T."/>
            <person name="Medema M.H."/>
            <person name="Devos D.P."/>
            <person name="Kaster A.-K."/>
            <person name="Ovreas L."/>
            <person name="Rohde M."/>
            <person name="Galperin M.Y."/>
            <person name="Jogler C."/>
        </authorList>
    </citation>
    <scope>NUCLEOTIDE SEQUENCE [LARGE SCALE GENOMIC DNA]</scope>
    <source>
        <strain evidence="2 3">Mal64</strain>
    </source>
</reference>
<dbReference type="OrthoDB" id="9806724at2"/>
<keyword evidence="3" id="KW-1185">Reference proteome</keyword>
<evidence type="ECO:0000313" key="3">
    <source>
        <dbReference type="Proteomes" id="UP000315440"/>
    </source>
</evidence>
<accession>A0A5C5ZRI5</accession>
<dbReference type="Pfam" id="PF03358">
    <property type="entry name" value="FMN_red"/>
    <property type="match status" value="1"/>
</dbReference>
<feature type="domain" description="NADPH-dependent FMN reductase-like" evidence="1">
    <location>
        <begin position="2"/>
        <end position="154"/>
    </location>
</feature>
<organism evidence="2 3">
    <name type="scientific">Pseudobythopirellula maris</name>
    <dbReference type="NCBI Taxonomy" id="2527991"/>
    <lineage>
        <taxon>Bacteria</taxon>
        <taxon>Pseudomonadati</taxon>
        <taxon>Planctomycetota</taxon>
        <taxon>Planctomycetia</taxon>
        <taxon>Pirellulales</taxon>
        <taxon>Lacipirellulaceae</taxon>
        <taxon>Pseudobythopirellula</taxon>
    </lineage>
</organism>
<dbReference type="Proteomes" id="UP000315440">
    <property type="component" value="Unassembled WGS sequence"/>
</dbReference>
<dbReference type="GO" id="GO:0005829">
    <property type="term" value="C:cytosol"/>
    <property type="evidence" value="ECO:0007669"/>
    <property type="project" value="TreeGrafter"/>
</dbReference>
<evidence type="ECO:0000313" key="2">
    <source>
        <dbReference type="EMBL" id="TWT89668.1"/>
    </source>
</evidence>
<evidence type="ECO:0000259" key="1">
    <source>
        <dbReference type="Pfam" id="PF03358"/>
    </source>
</evidence>
<dbReference type="EC" id="1.7.1.6" evidence="2"/>
<proteinExistence type="predicted"/>
<keyword evidence="2" id="KW-0560">Oxidoreductase</keyword>
<dbReference type="PANTHER" id="PTHR30543:SF21">
    <property type="entry name" value="NAD(P)H-DEPENDENT FMN REDUCTASE LOT6"/>
    <property type="match status" value="1"/>
</dbReference>
<name>A0A5C5ZRI5_9BACT</name>
<sequence>MPRILAFSGSARKDSFNQRLVTIAARAAEEAGAEVTLLNLADYPLPIFNEDLEAEGTPDNALKLKKLFLAHDGLLISCPEYNSSITPLLKNTIDWVSRPIEGEPRLAAYQYKVATLMAASPGALGGLRGLVHVRAILQNIGVTVLPGQVAVGGAAGAFAADGSLKDEKQQASIASLGSGLANYLQRLSD</sequence>
<dbReference type="Gene3D" id="3.40.50.360">
    <property type="match status" value="1"/>
</dbReference>
<dbReference type="RefSeq" id="WP_146395512.1">
    <property type="nucleotide sequence ID" value="NZ_SJPQ01000001.1"/>
</dbReference>